<evidence type="ECO:0000259" key="15">
    <source>
        <dbReference type="PROSITE" id="PS51195"/>
    </source>
</evidence>
<keyword evidence="3 10" id="KW-0547">Nucleotide-binding</keyword>
<dbReference type="Pfam" id="PF25399">
    <property type="entry name" value="DeaD_dimer"/>
    <property type="match status" value="1"/>
</dbReference>
<keyword evidence="6 10" id="KW-0067">ATP-binding</keyword>
<dbReference type="InterPro" id="IPR005580">
    <property type="entry name" value="DbpA/CsdA_RNA-bd_dom"/>
</dbReference>
<feature type="compositionally biased region" description="Polar residues" evidence="12">
    <location>
        <begin position="1"/>
        <end position="17"/>
    </location>
</feature>
<feature type="domain" description="Helicase ATP-binding" evidence="13">
    <location>
        <begin position="308"/>
        <end position="479"/>
    </location>
</feature>
<evidence type="ECO:0000256" key="1">
    <source>
        <dbReference type="ARBA" id="ARBA00004496"/>
    </source>
</evidence>
<evidence type="ECO:0000256" key="10">
    <source>
        <dbReference type="HAMAP-Rule" id="MF_00964"/>
    </source>
</evidence>
<feature type="region of interest" description="Disordered" evidence="12">
    <location>
        <begin position="703"/>
        <end position="758"/>
    </location>
</feature>
<dbReference type="InterPro" id="IPR012677">
    <property type="entry name" value="Nucleotide-bd_a/b_plait_sf"/>
</dbReference>
<dbReference type="PROSITE" id="PS51194">
    <property type="entry name" value="HELICASE_CTER"/>
    <property type="match status" value="1"/>
</dbReference>
<dbReference type="GO" id="GO:0003724">
    <property type="term" value="F:RNA helicase activity"/>
    <property type="evidence" value="ECO:0007669"/>
    <property type="project" value="UniProtKB-UniRule"/>
</dbReference>
<protein>
    <recommendedName>
        <fullName evidence="10">ATP-dependent RNA helicase DeaD</fullName>
        <ecNumber evidence="10">3.6.4.13</ecNumber>
    </recommendedName>
    <alternativeName>
        <fullName evidence="10">Cold-shock DEAD box protein A</fullName>
    </alternativeName>
</protein>
<organism evidence="16 17">
    <name type="scientific">Rosistilla ulvae</name>
    <dbReference type="NCBI Taxonomy" id="1930277"/>
    <lineage>
        <taxon>Bacteria</taxon>
        <taxon>Pseudomonadati</taxon>
        <taxon>Planctomycetota</taxon>
        <taxon>Planctomycetia</taxon>
        <taxon>Pirellulales</taxon>
        <taxon>Pirellulaceae</taxon>
        <taxon>Rosistilla</taxon>
    </lineage>
</organism>
<dbReference type="AlphaFoldDB" id="A0A517M3J0"/>
<dbReference type="GO" id="GO:0033592">
    <property type="term" value="F:RNA strand annealing activity"/>
    <property type="evidence" value="ECO:0007669"/>
    <property type="project" value="TreeGrafter"/>
</dbReference>
<dbReference type="InterPro" id="IPR028618">
    <property type="entry name" value="DEAD_helicase_DeaD"/>
</dbReference>
<dbReference type="PROSITE" id="PS51192">
    <property type="entry name" value="HELICASE_ATP_BIND_1"/>
    <property type="match status" value="1"/>
</dbReference>
<dbReference type="InterPro" id="IPR001650">
    <property type="entry name" value="Helicase_C-like"/>
</dbReference>
<dbReference type="Pfam" id="PF00271">
    <property type="entry name" value="Helicase_C"/>
    <property type="match status" value="1"/>
</dbReference>
<feature type="region of interest" description="Disordered" evidence="12">
    <location>
        <begin position="834"/>
        <end position="889"/>
    </location>
</feature>
<evidence type="ECO:0000256" key="8">
    <source>
        <dbReference type="ARBA" id="ARBA00023016"/>
    </source>
</evidence>
<evidence type="ECO:0000256" key="4">
    <source>
        <dbReference type="ARBA" id="ARBA00022801"/>
    </source>
</evidence>
<dbReference type="PROSITE" id="PS00039">
    <property type="entry name" value="DEAD_ATP_HELICASE"/>
    <property type="match status" value="1"/>
</dbReference>
<feature type="compositionally biased region" description="Basic and acidic residues" evidence="12">
    <location>
        <begin position="244"/>
        <end position="255"/>
    </location>
</feature>
<evidence type="ECO:0000256" key="12">
    <source>
        <dbReference type="SAM" id="MobiDB-lite"/>
    </source>
</evidence>
<dbReference type="GO" id="GO:0005840">
    <property type="term" value="C:ribosome"/>
    <property type="evidence" value="ECO:0007669"/>
    <property type="project" value="TreeGrafter"/>
</dbReference>
<dbReference type="EMBL" id="CP036261">
    <property type="protein sequence ID" value="QDS89446.1"/>
    <property type="molecule type" value="Genomic_DNA"/>
</dbReference>
<feature type="domain" description="Helicase C-terminal" evidence="14">
    <location>
        <begin position="506"/>
        <end position="650"/>
    </location>
</feature>
<keyword evidence="17" id="KW-1185">Reference proteome</keyword>
<dbReference type="InterPro" id="IPR011545">
    <property type="entry name" value="DEAD/DEAH_box_helicase_dom"/>
</dbReference>
<dbReference type="FunFam" id="3.30.70.330:FF:000068">
    <property type="entry name" value="ATP-dependent RNA helicase DeaD"/>
    <property type="match status" value="1"/>
</dbReference>
<dbReference type="Pfam" id="PF03880">
    <property type="entry name" value="DbpA"/>
    <property type="match status" value="1"/>
</dbReference>
<dbReference type="GO" id="GO:0070417">
    <property type="term" value="P:cellular response to cold"/>
    <property type="evidence" value="ECO:0007669"/>
    <property type="project" value="InterPro"/>
</dbReference>
<comment type="function">
    <text evidence="10">DEAD-box RNA helicase involved in various cellular processes at low temperature, including ribosome biogenesis, mRNA degradation and translation initiation.</text>
</comment>
<proteinExistence type="inferred from homology"/>
<evidence type="ECO:0000313" key="16">
    <source>
        <dbReference type="EMBL" id="QDS89446.1"/>
    </source>
</evidence>
<dbReference type="SMART" id="SM00487">
    <property type="entry name" value="DEXDc"/>
    <property type="match status" value="1"/>
</dbReference>
<evidence type="ECO:0000256" key="3">
    <source>
        <dbReference type="ARBA" id="ARBA00022741"/>
    </source>
</evidence>
<dbReference type="CDD" id="cd00268">
    <property type="entry name" value="DEADc"/>
    <property type="match status" value="1"/>
</dbReference>
<dbReference type="InterPro" id="IPR057325">
    <property type="entry name" value="DeaD_dimer"/>
</dbReference>
<evidence type="ECO:0000313" key="17">
    <source>
        <dbReference type="Proteomes" id="UP000319557"/>
    </source>
</evidence>
<dbReference type="PROSITE" id="PS51195">
    <property type="entry name" value="Q_MOTIF"/>
    <property type="match status" value="1"/>
</dbReference>
<feature type="domain" description="DEAD-box RNA helicase Q" evidence="15">
    <location>
        <begin position="277"/>
        <end position="305"/>
    </location>
</feature>
<evidence type="ECO:0000256" key="6">
    <source>
        <dbReference type="ARBA" id="ARBA00022840"/>
    </source>
</evidence>
<dbReference type="GO" id="GO:0006401">
    <property type="term" value="P:RNA catabolic process"/>
    <property type="evidence" value="ECO:0007669"/>
    <property type="project" value="UniProtKB-UniRule"/>
</dbReference>
<dbReference type="PANTHER" id="PTHR47963">
    <property type="entry name" value="DEAD-BOX ATP-DEPENDENT RNA HELICASE 47, MITOCHONDRIAL"/>
    <property type="match status" value="1"/>
</dbReference>
<dbReference type="Proteomes" id="UP000319557">
    <property type="component" value="Chromosome"/>
</dbReference>
<dbReference type="InterPro" id="IPR027417">
    <property type="entry name" value="P-loop_NTPase"/>
</dbReference>
<dbReference type="CDD" id="cd12499">
    <property type="entry name" value="RRM_EcCsdA_like"/>
    <property type="match status" value="1"/>
</dbReference>
<evidence type="ECO:0000256" key="7">
    <source>
        <dbReference type="ARBA" id="ARBA00022884"/>
    </source>
</evidence>
<dbReference type="SMART" id="SM00490">
    <property type="entry name" value="HELICc"/>
    <property type="match status" value="1"/>
</dbReference>
<name>A0A517M3J0_9BACT</name>
<evidence type="ECO:0000256" key="2">
    <source>
        <dbReference type="ARBA" id="ARBA00022490"/>
    </source>
</evidence>
<dbReference type="InterPro" id="IPR044742">
    <property type="entry name" value="DEAD/DEAH_RhlB"/>
</dbReference>
<evidence type="ECO:0000256" key="11">
    <source>
        <dbReference type="PROSITE-ProRule" id="PRU00552"/>
    </source>
</evidence>
<feature type="region of interest" description="Disordered" evidence="12">
    <location>
        <begin position="1"/>
        <end position="21"/>
    </location>
</feature>
<reference evidence="16 17" key="1">
    <citation type="submission" date="2019-02" db="EMBL/GenBank/DDBJ databases">
        <title>Deep-cultivation of Planctomycetes and their phenomic and genomic characterization uncovers novel biology.</title>
        <authorList>
            <person name="Wiegand S."/>
            <person name="Jogler M."/>
            <person name="Boedeker C."/>
            <person name="Pinto D."/>
            <person name="Vollmers J."/>
            <person name="Rivas-Marin E."/>
            <person name="Kohn T."/>
            <person name="Peeters S.H."/>
            <person name="Heuer A."/>
            <person name="Rast P."/>
            <person name="Oberbeckmann S."/>
            <person name="Bunk B."/>
            <person name="Jeske O."/>
            <person name="Meyerdierks A."/>
            <person name="Storesund J.E."/>
            <person name="Kallscheuer N."/>
            <person name="Luecker S."/>
            <person name="Lage O.M."/>
            <person name="Pohl T."/>
            <person name="Merkel B.J."/>
            <person name="Hornburger P."/>
            <person name="Mueller R.-W."/>
            <person name="Bruemmer F."/>
            <person name="Labrenz M."/>
            <person name="Spormann A.M."/>
            <person name="Op den Camp H."/>
            <person name="Overmann J."/>
            <person name="Amann R."/>
            <person name="Jetten M.S.M."/>
            <person name="Mascher T."/>
            <person name="Medema M.H."/>
            <person name="Devos D.P."/>
            <person name="Kaster A.-K."/>
            <person name="Ovreas L."/>
            <person name="Rohde M."/>
            <person name="Galperin M.Y."/>
            <person name="Jogler C."/>
        </authorList>
    </citation>
    <scope>NUCLEOTIDE SEQUENCE [LARGE SCALE GENOMIC DNA]</scope>
    <source>
        <strain evidence="16 17">EC9</strain>
    </source>
</reference>
<dbReference type="InterPro" id="IPR050547">
    <property type="entry name" value="DEAD_box_RNA_helicases"/>
</dbReference>
<dbReference type="HAMAP" id="MF_00964">
    <property type="entry name" value="DEAD_helicase_DeaD"/>
    <property type="match status" value="1"/>
</dbReference>
<sequence length="889" mass="96597">MSESMQSENNQDQNQASYDEANAAFNDTFVYEASTPIDPAVELLLAQYSQPITDSVAVESLAYDGQTLDPATLSEANGESIESVCLPETAVAEEVVAEEVAAEEVVAEEVVAEEVVAEEVVAEEVVAEEVVAEEVVAEEVVAEEVVAEEVVAEEVVAEEVVAEEVVAEEVVAEEVVAEEVVAEEVAAKEVVAEEVVAEEVVAEEVVAEEVVAEEVAAKEVVAKEVVAEEVAAKEVAAKEVAAKEVAAHGKPESKNGKPQSDNGKPVPVAEPEKPRDPMFADLELSAEVQEAVALSGYDKPTPVQAQIIPHMLQGRDLLAQSQTGTGKTAAFALPILSQVDLRSPTPQVLVLAPTRELAIQVAKSFSTYGSCIRGFGVCAIYGGQDYEPQLRQLRRGVQVVVGTPGRVIDHINRGTLKLDGIRCLVLDEADEMLNMGFLEDVEFVLKHAPAERQIALFSATMPTPIRMIADRYLNDPATITIKKKTMTADSIRQRAVFVAQRDKVDALTRILEVDETDGVIVFTKTRDATITVAEELTRQGLAASPINGDMPQKVRERTIDQLKSGKLDILVATDVAARGLDVPRISHVFNFDLPHDSESYVHRIGRTGRAGRSGEAIIFLSGNQRSKLRVIERATKQQIEIIDLPSSKDINAVRVKRFKERITAMIGDQDLTMFRDLLTEYAEETNKPMELIAAALAQLAQQGRPFLAKDRPKKERASRGEERGHRDRFDEGSFDRSDRPRRNSRPGRQLGEPEPGMTRYRIQVGWQDGVKPGNIVGAVANEAGIAGDCIGPIQINDRYSTIDLPEGMPSDIYHTLANTWVSGKQLRLRLESEGGFEGNRGPRKEFGKGKFKGKRNGQGFAGGGKPGFSKGQGGKSFGAGKGKKRKERA</sequence>
<dbReference type="Pfam" id="PF00270">
    <property type="entry name" value="DEAD"/>
    <property type="match status" value="1"/>
</dbReference>
<dbReference type="GO" id="GO:0016887">
    <property type="term" value="F:ATP hydrolysis activity"/>
    <property type="evidence" value="ECO:0007669"/>
    <property type="project" value="RHEA"/>
</dbReference>
<accession>A0A517M3J0</accession>
<dbReference type="EC" id="3.6.4.13" evidence="10"/>
<evidence type="ECO:0000259" key="13">
    <source>
        <dbReference type="PROSITE" id="PS51192"/>
    </source>
</evidence>
<comment type="similarity">
    <text evidence="10">Belongs to the DEAD box helicase family. DeaD/CsdA subfamily.</text>
</comment>
<keyword evidence="7 10" id="KW-0694">RNA-binding</keyword>
<dbReference type="GO" id="GO:0005829">
    <property type="term" value="C:cytosol"/>
    <property type="evidence" value="ECO:0007669"/>
    <property type="project" value="TreeGrafter"/>
</dbReference>
<keyword evidence="4 10" id="KW-0378">Hydrolase</keyword>
<keyword evidence="2 10" id="KW-0963">Cytoplasm</keyword>
<evidence type="ECO:0000256" key="9">
    <source>
        <dbReference type="ARBA" id="ARBA00047984"/>
    </source>
</evidence>
<feature type="compositionally biased region" description="Basic and acidic residues" evidence="12">
    <location>
        <begin position="707"/>
        <end position="741"/>
    </location>
</feature>
<dbReference type="GO" id="GO:0000027">
    <property type="term" value="P:ribosomal large subunit assembly"/>
    <property type="evidence" value="ECO:0007669"/>
    <property type="project" value="UniProtKB-UniRule"/>
</dbReference>
<dbReference type="CDD" id="cd18787">
    <property type="entry name" value="SF2_C_DEAD"/>
    <property type="match status" value="1"/>
</dbReference>
<dbReference type="Gene3D" id="3.30.70.330">
    <property type="match status" value="1"/>
</dbReference>
<dbReference type="KEGG" id="ruv:EC9_36460"/>
<dbReference type="PANTHER" id="PTHR47963:SF8">
    <property type="entry name" value="ATP-DEPENDENT RNA HELICASE DEAD"/>
    <property type="match status" value="1"/>
</dbReference>
<feature type="region of interest" description="Disordered" evidence="12">
    <location>
        <begin position="244"/>
        <end position="275"/>
    </location>
</feature>
<keyword evidence="8 10" id="KW-0346">Stress response</keyword>
<dbReference type="Gene3D" id="3.40.50.300">
    <property type="entry name" value="P-loop containing nucleotide triphosphate hydrolases"/>
    <property type="match status" value="2"/>
</dbReference>
<feature type="compositionally biased region" description="Gly residues" evidence="12">
    <location>
        <begin position="859"/>
        <end position="880"/>
    </location>
</feature>
<dbReference type="SUPFAM" id="SSF52540">
    <property type="entry name" value="P-loop containing nucleoside triphosphate hydrolases"/>
    <property type="match status" value="1"/>
</dbReference>
<evidence type="ECO:0000259" key="14">
    <source>
        <dbReference type="PROSITE" id="PS51194"/>
    </source>
</evidence>
<dbReference type="InterPro" id="IPR000629">
    <property type="entry name" value="RNA-helicase_DEAD-box_CS"/>
</dbReference>
<evidence type="ECO:0000256" key="5">
    <source>
        <dbReference type="ARBA" id="ARBA00022806"/>
    </source>
</evidence>
<dbReference type="FunFam" id="3.40.50.300:FF:000108">
    <property type="entry name" value="ATP-dependent RNA helicase RhlE"/>
    <property type="match status" value="1"/>
</dbReference>
<comment type="catalytic activity">
    <reaction evidence="9 10">
        <text>ATP + H2O = ADP + phosphate + H(+)</text>
        <dbReference type="Rhea" id="RHEA:13065"/>
        <dbReference type="ChEBI" id="CHEBI:15377"/>
        <dbReference type="ChEBI" id="CHEBI:15378"/>
        <dbReference type="ChEBI" id="CHEBI:30616"/>
        <dbReference type="ChEBI" id="CHEBI:43474"/>
        <dbReference type="ChEBI" id="CHEBI:456216"/>
        <dbReference type="EC" id="3.6.4.13"/>
    </reaction>
</comment>
<dbReference type="InterPro" id="IPR014014">
    <property type="entry name" value="RNA_helicase_DEAD_Q_motif"/>
</dbReference>
<dbReference type="InterPro" id="IPR014001">
    <property type="entry name" value="Helicase_ATP-bd"/>
</dbReference>
<comment type="subcellular location">
    <subcellularLocation>
        <location evidence="1 10">Cytoplasm</location>
    </subcellularLocation>
</comment>
<keyword evidence="5 10" id="KW-0347">Helicase</keyword>
<dbReference type="InterPro" id="IPR034415">
    <property type="entry name" value="CsdA_RRM"/>
</dbReference>
<feature type="short sequence motif" description="Q motif" evidence="11">
    <location>
        <begin position="277"/>
        <end position="305"/>
    </location>
</feature>
<dbReference type="GO" id="GO:0005524">
    <property type="term" value="F:ATP binding"/>
    <property type="evidence" value="ECO:0007669"/>
    <property type="project" value="UniProtKB-UniRule"/>
</dbReference>
<gene>
    <name evidence="10 16" type="primary">deaD</name>
    <name evidence="10" type="synonym">csdA</name>
    <name evidence="16" type="ORF">EC9_36460</name>
</gene>